<dbReference type="Proteomes" id="UP000295388">
    <property type="component" value="Unassembled WGS sequence"/>
</dbReference>
<dbReference type="AlphaFoldDB" id="A0A4R6KF00"/>
<evidence type="ECO:0000256" key="9">
    <source>
        <dbReference type="PIRSR" id="PIRSR000706-2"/>
    </source>
</evidence>
<name>A0A4R6KF00_9ACTN</name>
<organism evidence="11 12">
    <name type="scientific">Kribbella caucasensis</name>
    <dbReference type="NCBI Taxonomy" id="2512215"/>
    <lineage>
        <taxon>Bacteria</taxon>
        <taxon>Bacillati</taxon>
        <taxon>Actinomycetota</taxon>
        <taxon>Actinomycetes</taxon>
        <taxon>Propionibacteriales</taxon>
        <taxon>Kribbellaceae</taxon>
        <taxon>Kribbella</taxon>
    </lineage>
</organism>
<dbReference type="GO" id="GO:0016301">
    <property type="term" value="F:kinase activity"/>
    <property type="evidence" value="ECO:0007669"/>
    <property type="project" value="UniProtKB-KW"/>
</dbReference>
<comment type="caution">
    <text evidence="11">The sequence shown here is derived from an EMBL/GenBank/DDBJ whole genome shotgun (WGS) entry which is preliminary data.</text>
</comment>
<evidence type="ECO:0000256" key="4">
    <source>
        <dbReference type="ARBA" id="ARBA00022777"/>
    </source>
</evidence>
<evidence type="ECO:0000256" key="3">
    <source>
        <dbReference type="ARBA" id="ARBA00022741"/>
    </source>
</evidence>
<dbReference type="Pfam" id="PF01636">
    <property type="entry name" value="APH"/>
    <property type="match status" value="1"/>
</dbReference>
<keyword evidence="3 7" id="KW-0547">Nucleotide-binding</keyword>
<reference evidence="11 12" key="1">
    <citation type="submission" date="2019-03" db="EMBL/GenBank/DDBJ databases">
        <title>Genomic Encyclopedia of Type Strains, Phase III (KMG-III): the genomes of soil and plant-associated and newly described type strains.</title>
        <authorList>
            <person name="Whitman W."/>
        </authorList>
    </citation>
    <scope>NUCLEOTIDE SEQUENCE [LARGE SCALE GENOMIC DNA]</scope>
    <source>
        <strain evidence="11 12">VKM Ac-2527</strain>
    </source>
</reference>
<evidence type="ECO:0000256" key="2">
    <source>
        <dbReference type="ARBA" id="ARBA00022679"/>
    </source>
</evidence>
<feature type="active site" description="Proton acceptor" evidence="8">
    <location>
        <position position="196"/>
    </location>
</feature>
<keyword evidence="9" id="KW-0460">Magnesium</keyword>
<keyword evidence="9" id="KW-0479">Metal-binding</keyword>
<keyword evidence="12" id="KW-1185">Reference proteome</keyword>
<evidence type="ECO:0000313" key="12">
    <source>
        <dbReference type="Proteomes" id="UP000295388"/>
    </source>
</evidence>
<feature type="binding site" evidence="9">
    <location>
        <position position="201"/>
    </location>
    <ligand>
        <name>Mg(2+)</name>
        <dbReference type="ChEBI" id="CHEBI:18420"/>
    </ligand>
</feature>
<dbReference type="GO" id="GO:0046872">
    <property type="term" value="F:metal ion binding"/>
    <property type="evidence" value="ECO:0007669"/>
    <property type="project" value="UniProtKB-KW"/>
</dbReference>
<proteinExistence type="inferred from homology"/>
<protein>
    <submittedName>
        <fullName evidence="11">Streptomycin 3'-kinase</fullName>
    </submittedName>
</protein>
<evidence type="ECO:0000256" key="5">
    <source>
        <dbReference type="ARBA" id="ARBA00022840"/>
    </source>
</evidence>
<dbReference type="InterPro" id="IPR051678">
    <property type="entry name" value="AGP_Transferase"/>
</dbReference>
<evidence type="ECO:0000256" key="6">
    <source>
        <dbReference type="ARBA" id="ARBA00023251"/>
    </source>
</evidence>
<keyword evidence="2 7" id="KW-0808">Transferase</keyword>
<evidence type="ECO:0000256" key="1">
    <source>
        <dbReference type="ARBA" id="ARBA00006219"/>
    </source>
</evidence>
<keyword evidence="6 7" id="KW-0046">Antibiotic resistance</keyword>
<dbReference type="InterPro" id="IPR002575">
    <property type="entry name" value="Aminoglycoside_PTrfase"/>
</dbReference>
<evidence type="ECO:0000313" key="11">
    <source>
        <dbReference type="EMBL" id="TDO47800.1"/>
    </source>
</evidence>
<sequence length="273" mass="29609">MTNCPFTGLSGCRGDCCNWLVLTGEWVPVTSGESDTKVYRRGDGAAYAKVAPASGIDALRGERDRVAWLAGTGIPGAEVLEWSESGDGRACLVTSAVAGVAAVELPPDARPKAVERLAGMLRRLHDLDVAACPFVRPLGSVFGQAEDVVRRGAVNPQFLRDEWRRERPEDLLARLESELPYAEERAAGDLVVCHGDACLPNFLFDPDSLEITGLIDLGRLGVADRYADLALTAVQLVDEWDLDPAGFLTAYGLPDPDRRRLDVYMLLDPLTWG</sequence>
<evidence type="ECO:0000256" key="7">
    <source>
        <dbReference type="PIRNR" id="PIRNR000706"/>
    </source>
</evidence>
<dbReference type="GO" id="GO:0016773">
    <property type="term" value="F:phosphotransferase activity, alcohol group as acceptor"/>
    <property type="evidence" value="ECO:0007669"/>
    <property type="project" value="InterPro"/>
</dbReference>
<dbReference type="PANTHER" id="PTHR21310:SF41">
    <property type="entry name" value="3'-PHOSPHOTRANSFERASE, PUTATIVE-RELATED"/>
    <property type="match status" value="1"/>
</dbReference>
<comment type="similarity">
    <text evidence="1 7">Belongs to the aminoglycoside phosphotransferase family.</text>
</comment>
<dbReference type="PANTHER" id="PTHR21310">
    <property type="entry name" value="AMINOGLYCOSIDE PHOSPHOTRANSFERASE-RELATED-RELATED"/>
    <property type="match status" value="1"/>
</dbReference>
<feature type="domain" description="Aminoglycoside phosphotransferase" evidence="10">
    <location>
        <begin position="26"/>
        <end position="260"/>
    </location>
</feature>
<dbReference type="InterPro" id="IPR024165">
    <property type="entry name" value="Kan/Strep_kinase"/>
</dbReference>
<evidence type="ECO:0000259" key="10">
    <source>
        <dbReference type="Pfam" id="PF01636"/>
    </source>
</evidence>
<feature type="binding site" evidence="9">
    <location>
        <position position="216"/>
    </location>
    <ligand>
        <name>Mg(2+)</name>
        <dbReference type="ChEBI" id="CHEBI:18420"/>
    </ligand>
</feature>
<dbReference type="CDD" id="cd05150">
    <property type="entry name" value="APH"/>
    <property type="match status" value="1"/>
</dbReference>
<keyword evidence="4 7" id="KW-0418">Kinase</keyword>
<evidence type="ECO:0000256" key="8">
    <source>
        <dbReference type="PIRSR" id="PIRSR000706-1"/>
    </source>
</evidence>
<dbReference type="EMBL" id="SNWQ01000008">
    <property type="protein sequence ID" value="TDO47800.1"/>
    <property type="molecule type" value="Genomic_DNA"/>
</dbReference>
<dbReference type="Gene3D" id="3.90.1200.10">
    <property type="match status" value="1"/>
</dbReference>
<accession>A0A4R6KF00</accession>
<gene>
    <name evidence="11" type="ORF">EV643_108114</name>
</gene>
<dbReference type="SUPFAM" id="SSF56112">
    <property type="entry name" value="Protein kinase-like (PK-like)"/>
    <property type="match status" value="1"/>
</dbReference>
<dbReference type="GO" id="GO:0046677">
    <property type="term" value="P:response to antibiotic"/>
    <property type="evidence" value="ECO:0007669"/>
    <property type="project" value="UniProtKB-KW"/>
</dbReference>
<dbReference type="InterPro" id="IPR011009">
    <property type="entry name" value="Kinase-like_dom_sf"/>
</dbReference>
<keyword evidence="5 7" id="KW-0067">ATP-binding</keyword>
<dbReference type="Gene3D" id="3.30.200.20">
    <property type="entry name" value="Phosphorylase Kinase, domain 1"/>
    <property type="match status" value="1"/>
</dbReference>
<dbReference type="GO" id="GO:0005524">
    <property type="term" value="F:ATP binding"/>
    <property type="evidence" value="ECO:0007669"/>
    <property type="project" value="UniProtKB-KW"/>
</dbReference>
<dbReference type="PIRSF" id="PIRSF000706">
    <property type="entry name" value="Kanamycin_kin"/>
    <property type="match status" value="1"/>
</dbReference>